<evidence type="ECO:0000256" key="1">
    <source>
        <dbReference type="ARBA" id="ARBA00012493"/>
    </source>
</evidence>
<protein>
    <recommendedName>
        <fullName evidence="1">RNA-directed DNA polymerase</fullName>
        <ecNumber evidence="1">2.7.7.49</ecNumber>
    </recommendedName>
</protein>
<organism evidence="5 6">
    <name type="scientific">Plectus sambesii</name>
    <dbReference type="NCBI Taxonomy" id="2011161"/>
    <lineage>
        <taxon>Eukaryota</taxon>
        <taxon>Metazoa</taxon>
        <taxon>Ecdysozoa</taxon>
        <taxon>Nematoda</taxon>
        <taxon>Chromadorea</taxon>
        <taxon>Plectida</taxon>
        <taxon>Plectina</taxon>
        <taxon>Plectoidea</taxon>
        <taxon>Plectidae</taxon>
        <taxon>Plectus</taxon>
    </lineage>
</organism>
<dbReference type="CDD" id="cd22755">
    <property type="entry name" value="OTU_CeDUB-like"/>
    <property type="match status" value="1"/>
</dbReference>
<dbReference type="PANTHER" id="PTHR37984:SF5">
    <property type="entry name" value="PROTEIN NYNRIN-LIKE"/>
    <property type="match status" value="1"/>
</dbReference>
<feature type="domain" description="OTU" evidence="3">
    <location>
        <begin position="587"/>
        <end position="738"/>
    </location>
</feature>
<evidence type="ECO:0000259" key="4">
    <source>
        <dbReference type="PROSITE" id="PS50994"/>
    </source>
</evidence>
<dbReference type="GO" id="GO:0015074">
    <property type="term" value="P:DNA integration"/>
    <property type="evidence" value="ECO:0007669"/>
    <property type="project" value="InterPro"/>
</dbReference>
<feature type="compositionally biased region" description="Acidic residues" evidence="2">
    <location>
        <begin position="91"/>
        <end position="100"/>
    </location>
</feature>
<dbReference type="SUPFAM" id="SSF54001">
    <property type="entry name" value="Cysteine proteinases"/>
    <property type="match status" value="1"/>
</dbReference>
<dbReference type="PANTHER" id="PTHR37984">
    <property type="entry name" value="PROTEIN CBG26694"/>
    <property type="match status" value="1"/>
</dbReference>
<dbReference type="PROSITE" id="PS50994">
    <property type="entry name" value="INTEGRASE"/>
    <property type="match status" value="1"/>
</dbReference>
<dbReference type="SUPFAM" id="SSF53098">
    <property type="entry name" value="Ribonuclease H-like"/>
    <property type="match status" value="1"/>
</dbReference>
<dbReference type="Gene3D" id="3.30.420.10">
    <property type="entry name" value="Ribonuclease H-like superfamily/Ribonuclease H"/>
    <property type="match status" value="1"/>
</dbReference>
<reference evidence="6" key="1">
    <citation type="submission" date="2022-11" db="UniProtKB">
        <authorList>
            <consortium name="WormBaseParasite"/>
        </authorList>
    </citation>
    <scope>IDENTIFICATION</scope>
</reference>
<dbReference type="WBParaSite" id="PSAMB.scaffold3189size19310.g20667.t1">
    <property type="protein sequence ID" value="PSAMB.scaffold3189size19310.g20667.t1"/>
    <property type="gene ID" value="PSAMB.scaffold3189size19310.g20667"/>
</dbReference>
<dbReference type="InterPro" id="IPR012337">
    <property type="entry name" value="RNaseH-like_sf"/>
</dbReference>
<sequence>MKQKPGKDYQYGGFELEKYNSIVDFLHSNKLPDFGIRNLDKAVMKSKIGNFKRLCKDFCVGANGVTLMYIKTTASKKKKQAASKDPIAEEERSDDSDQDLSSDFKHSPTQPESKPRKVILKGQVKRVIEEVHKEVGKMVKNTYSTIKERYYWDTIQWDCEAFCAMCPCCQRNKPFKVEAPTLHPVPPPREALTQWGIDLVNLPMAEGGYKHLVVAIEHLTKWVEARPLKTKGSGEVLEFFEELCSRFGMPKVLISDQGGEFCNKLLDGFCEANGIDHRMTAAYHPQSNGATERANQTIKKQLRKIAEDNCNTWPKHLNRVLFGLRTHVPRATKYSPFELVYGFKARFAVDNKLEEGSELAGEDDDEEQRIMIYLASINAHFDGIKHQRDIARTNIKIEQAKQKKAYDEKHTPCPFKKGDLVKLQRSRKGTRQGGKMLPNFIGALTVQRIKKSQTMILIDVSGNKISSGKTGISRGRVLPWNEEAEDADRPTKRNLKAWSGEQGPEQAESSESSEGEGESPKQEQSTSNKDDICGAVTIKLPNPNARFSFKPPSAHYFNAICKKLRIHTVEHIKYRKECEFFVRAPPKETLDVAGDGNCGFWALSLATRGTEAFHAKLRKAVCSTLLQEHKEFGPFIGGADDSKLAVSNYLKESKMEQAGVWATGIELKAAARLLGVHIWTYSPTRIGLPNGKTVPASRLISIPPMSYQDATNTAVDIDKLPAIYLDNCNSHYNLVVEIVDANQ</sequence>
<feature type="domain" description="Integrase catalytic" evidence="4">
    <location>
        <begin position="183"/>
        <end position="344"/>
    </location>
</feature>
<dbReference type="InterPro" id="IPR038765">
    <property type="entry name" value="Papain-like_cys_pep_sf"/>
</dbReference>
<accession>A0A914W7G3</accession>
<dbReference type="GO" id="GO:0003676">
    <property type="term" value="F:nucleic acid binding"/>
    <property type="evidence" value="ECO:0007669"/>
    <property type="project" value="InterPro"/>
</dbReference>
<dbReference type="Gene3D" id="3.90.70.80">
    <property type="match status" value="1"/>
</dbReference>
<dbReference type="Pfam" id="PF00665">
    <property type="entry name" value="rve"/>
    <property type="match status" value="1"/>
</dbReference>
<dbReference type="Proteomes" id="UP000887566">
    <property type="component" value="Unplaced"/>
</dbReference>
<dbReference type="Gene3D" id="1.10.340.70">
    <property type="match status" value="1"/>
</dbReference>
<dbReference type="GO" id="GO:0003964">
    <property type="term" value="F:RNA-directed DNA polymerase activity"/>
    <property type="evidence" value="ECO:0007669"/>
    <property type="project" value="UniProtKB-EC"/>
</dbReference>
<evidence type="ECO:0000259" key="3">
    <source>
        <dbReference type="PROSITE" id="PS50802"/>
    </source>
</evidence>
<feature type="region of interest" description="Disordered" evidence="2">
    <location>
        <begin position="468"/>
        <end position="528"/>
    </location>
</feature>
<evidence type="ECO:0000256" key="2">
    <source>
        <dbReference type="SAM" id="MobiDB-lite"/>
    </source>
</evidence>
<dbReference type="PROSITE" id="PS50802">
    <property type="entry name" value="OTU"/>
    <property type="match status" value="1"/>
</dbReference>
<keyword evidence="5" id="KW-1185">Reference proteome</keyword>
<dbReference type="InterPro" id="IPR001584">
    <property type="entry name" value="Integrase_cat-core"/>
</dbReference>
<dbReference type="EC" id="2.7.7.49" evidence="1"/>
<dbReference type="Pfam" id="PF17921">
    <property type="entry name" value="Integrase_H2C2"/>
    <property type="match status" value="1"/>
</dbReference>
<name>A0A914W7G3_9BILA</name>
<feature type="compositionally biased region" description="Low complexity" evidence="2">
    <location>
        <begin position="499"/>
        <end position="510"/>
    </location>
</feature>
<evidence type="ECO:0000313" key="6">
    <source>
        <dbReference type="WBParaSite" id="PSAMB.scaffold3189size19310.g20667.t1"/>
    </source>
</evidence>
<dbReference type="InterPro" id="IPR050951">
    <property type="entry name" value="Retrovirus_Pol_polyprotein"/>
</dbReference>
<dbReference type="AlphaFoldDB" id="A0A914W7G3"/>
<proteinExistence type="predicted"/>
<dbReference type="InterPro" id="IPR036397">
    <property type="entry name" value="RNaseH_sf"/>
</dbReference>
<dbReference type="Pfam" id="PF02338">
    <property type="entry name" value="OTU"/>
    <property type="match status" value="1"/>
</dbReference>
<dbReference type="InterPro" id="IPR041588">
    <property type="entry name" value="Integrase_H2C2"/>
</dbReference>
<evidence type="ECO:0000313" key="5">
    <source>
        <dbReference type="Proteomes" id="UP000887566"/>
    </source>
</evidence>
<feature type="region of interest" description="Disordered" evidence="2">
    <location>
        <begin position="80"/>
        <end position="116"/>
    </location>
</feature>
<dbReference type="InterPro" id="IPR003323">
    <property type="entry name" value="OTU_dom"/>
</dbReference>